<dbReference type="GO" id="GO:0004301">
    <property type="term" value="F:epoxide hydrolase activity"/>
    <property type="evidence" value="ECO:0007669"/>
    <property type="project" value="TreeGrafter"/>
</dbReference>
<dbReference type="OrthoDB" id="7130006at2759"/>
<dbReference type="InParanoid" id="A0A7F5R7T5"/>
<organism evidence="3 4">
    <name type="scientific">Agrilus planipennis</name>
    <name type="common">Emerald ash borer</name>
    <name type="synonym">Agrilus marcopoli</name>
    <dbReference type="NCBI Taxonomy" id="224129"/>
    <lineage>
        <taxon>Eukaryota</taxon>
        <taxon>Metazoa</taxon>
        <taxon>Ecdysozoa</taxon>
        <taxon>Arthropoda</taxon>
        <taxon>Hexapoda</taxon>
        <taxon>Insecta</taxon>
        <taxon>Pterygota</taxon>
        <taxon>Neoptera</taxon>
        <taxon>Endopterygota</taxon>
        <taxon>Coleoptera</taxon>
        <taxon>Polyphaga</taxon>
        <taxon>Elateriformia</taxon>
        <taxon>Buprestoidea</taxon>
        <taxon>Buprestidae</taxon>
        <taxon>Agrilinae</taxon>
        <taxon>Agrilus</taxon>
    </lineage>
</organism>
<evidence type="ECO:0000313" key="4">
    <source>
        <dbReference type="RefSeq" id="XP_025832019.1"/>
    </source>
</evidence>
<dbReference type="KEGG" id="apln:112904934"/>
<dbReference type="SUPFAM" id="SSF53474">
    <property type="entry name" value="alpha/beta-Hydrolases"/>
    <property type="match status" value="1"/>
</dbReference>
<dbReference type="RefSeq" id="XP_025832019.1">
    <property type="nucleotide sequence ID" value="XM_025976234.1"/>
</dbReference>
<accession>A0A7F5R7T5</accession>
<dbReference type="GO" id="GO:0097176">
    <property type="term" value="P:epoxide metabolic process"/>
    <property type="evidence" value="ECO:0007669"/>
    <property type="project" value="TreeGrafter"/>
</dbReference>
<proteinExistence type="inferred from homology"/>
<reference evidence="4" key="1">
    <citation type="submission" date="2025-08" db="UniProtKB">
        <authorList>
            <consortium name="RefSeq"/>
        </authorList>
    </citation>
    <scope>IDENTIFICATION</scope>
    <source>
        <tissue evidence="4">Entire body</tissue>
    </source>
</reference>
<dbReference type="Gene3D" id="3.40.50.1820">
    <property type="entry name" value="alpha/beta hydrolase"/>
    <property type="match status" value="1"/>
</dbReference>
<sequence length="104" mass="12247">MIYWVTESITTSVRLYAENFSKENRTLQLEGVPIEVPTALALFKNEFYYTPPSLVAERYKNVLQLSDIPDGGHFAAMEVPQMLADDIWQAVEKIHRYRRYIYRE</sequence>
<gene>
    <name evidence="4" type="primary">LOC112904934</name>
</gene>
<dbReference type="InterPro" id="IPR029058">
    <property type="entry name" value="AB_hydrolase_fold"/>
</dbReference>
<dbReference type="SMR" id="A0A7F5R7T5"/>
<keyword evidence="3" id="KW-1185">Reference proteome</keyword>
<dbReference type="PANTHER" id="PTHR21661:SF35">
    <property type="entry name" value="EPOXIDE HYDROLASE"/>
    <property type="match status" value="1"/>
</dbReference>
<evidence type="ECO:0000313" key="3">
    <source>
        <dbReference type="Proteomes" id="UP000192223"/>
    </source>
</evidence>
<dbReference type="AlphaFoldDB" id="A0A7F5R7T5"/>
<comment type="similarity">
    <text evidence="1">Belongs to the peptidase S33 family.</text>
</comment>
<evidence type="ECO:0000256" key="1">
    <source>
        <dbReference type="ARBA" id="ARBA00010088"/>
    </source>
</evidence>
<dbReference type="GeneID" id="112904934"/>
<dbReference type="PANTHER" id="PTHR21661">
    <property type="entry name" value="EPOXIDE HYDROLASE 1-RELATED"/>
    <property type="match status" value="1"/>
</dbReference>
<evidence type="ECO:0000256" key="2">
    <source>
        <dbReference type="ARBA" id="ARBA00022801"/>
    </source>
</evidence>
<keyword evidence="2" id="KW-0378">Hydrolase</keyword>
<dbReference type="Proteomes" id="UP000192223">
    <property type="component" value="Unplaced"/>
</dbReference>
<name>A0A7F5R7T5_AGRPL</name>
<protein>
    <submittedName>
        <fullName evidence="4">Juvenile hormone epoxide hydrolase 1-like</fullName>
    </submittedName>
</protein>